<dbReference type="RefSeq" id="XP_041436973.1">
    <property type="nucleotide sequence ID" value="XM_041581039.1"/>
</dbReference>
<dbReference type="GO" id="GO:0045893">
    <property type="term" value="P:positive regulation of DNA-templated transcription"/>
    <property type="evidence" value="ECO:0007669"/>
    <property type="project" value="InterPro"/>
</dbReference>
<evidence type="ECO:0000256" key="7">
    <source>
        <dbReference type="ARBA" id="ARBA00023242"/>
    </source>
</evidence>
<evidence type="ECO:0000256" key="1">
    <source>
        <dbReference type="ARBA" id="ARBA00004123"/>
    </source>
</evidence>
<dbReference type="PANTHER" id="PTHR14339">
    <property type="entry name" value="VASCULIN"/>
    <property type="match status" value="1"/>
</dbReference>
<dbReference type="RefSeq" id="XP_041436971.1">
    <property type="nucleotide sequence ID" value="XM_041581037.1"/>
</dbReference>
<evidence type="ECO:0000256" key="8">
    <source>
        <dbReference type="ARBA" id="ARBA00037303"/>
    </source>
</evidence>
<evidence type="ECO:0000256" key="6">
    <source>
        <dbReference type="ARBA" id="ARBA00023163"/>
    </source>
</evidence>
<proteinExistence type="inferred from homology"/>
<gene>
    <name evidence="13 14 15" type="primary">gpbp1.L</name>
    <name evidence="13 14 15" type="synonym">gpbp1</name>
</gene>
<keyword evidence="4" id="KW-0238">DNA-binding</keyword>
<evidence type="ECO:0000256" key="5">
    <source>
        <dbReference type="ARBA" id="ARBA00023159"/>
    </source>
</evidence>
<reference evidence="13 14" key="1">
    <citation type="submission" date="2025-04" db="UniProtKB">
        <authorList>
            <consortium name="RefSeq"/>
        </authorList>
    </citation>
    <scope>IDENTIFICATION</scope>
    <source>
        <strain evidence="13 14">J_2021</strain>
        <tissue evidence="13 14">Erythrocytes</tissue>
    </source>
</reference>
<dbReference type="GO" id="GO:0003677">
    <property type="term" value="F:DNA binding"/>
    <property type="evidence" value="ECO:0007669"/>
    <property type="project" value="UniProtKB-KW"/>
</dbReference>
<evidence type="ECO:0000313" key="13">
    <source>
        <dbReference type="RefSeq" id="XP_041436969.1"/>
    </source>
</evidence>
<keyword evidence="7" id="KW-0539">Nucleus</keyword>
<evidence type="ECO:0000256" key="2">
    <source>
        <dbReference type="ARBA" id="ARBA00010099"/>
    </source>
</evidence>
<dbReference type="PANTHER" id="PTHR14339:SF11">
    <property type="entry name" value="VASCULIN"/>
    <property type="match status" value="1"/>
</dbReference>
<dbReference type="AlphaFoldDB" id="A0A8J1M5L5"/>
<evidence type="ECO:0000313" key="15">
    <source>
        <dbReference type="RefSeq" id="XP_041436973.1"/>
    </source>
</evidence>
<evidence type="ECO:0000256" key="10">
    <source>
        <dbReference type="ARBA" id="ARBA00041530"/>
    </source>
</evidence>
<dbReference type="Pfam" id="PF15337">
    <property type="entry name" value="Vasculin"/>
    <property type="match status" value="1"/>
</dbReference>
<evidence type="ECO:0000313" key="14">
    <source>
        <dbReference type="RefSeq" id="XP_041436971.1"/>
    </source>
</evidence>
<dbReference type="OrthoDB" id="8741226at2759"/>
<dbReference type="CTD" id="446782"/>
<evidence type="ECO:0000256" key="4">
    <source>
        <dbReference type="ARBA" id="ARBA00023125"/>
    </source>
</evidence>
<dbReference type="GeneID" id="446782"/>
<protein>
    <recommendedName>
        <fullName evidence="9">Vasculin</fullName>
    </recommendedName>
    <alternativeName>
        <fullName evidence="10">GC-rich promoter-binding protein 1</fullName>
    </alternativeName>
</protein>
<evidence type="ECO:0000256" key="11">
    <source>
        <dbReference type="SAM" id="MobiDB-lite"/>
    </source>
</evidence>
<organism evidence="12 15">
    <name type="scientific">Xenopus laevis</name>
    <name type="common">African clawed frog</name>
    <dbReference type="NCBI Taxonomy" id="8355"/>
    <lineage>
        <taxon>Eukaryota</taxon>
        <taxon>Metazoa</taxon>
        <taxon>Chordata</taxon>
        <taxon>Craniata</taxon>
        <taxon>Vertebrata</taxon>
        <taxon>Euteleostomi</taxon>
        <taxon>Amphibia</taxon>
        <taxon>Batrachia</taxon>
        <taxon>Anura</taxon>
        <taxon>Pipoidea</taxon>
        <taxon>Pipidae</taxon>
        <taxon>Xenopodinae</taxon>
        <taxon>Xenopus</taxon>
        <taxon>Xenopus</taxon>
    </lineage>
</organism>
<evidence type="ECO:0000313" key="12">
    <source>
        <dbReference type="Proteomes" id="UP000186698"/>
    </source>
</evidence>
<dbReference type="GO" id="GO:0006351">
    <property type="term" value="P:DNA-templated transcription"/>
    <property type="evidence" value="ECO:0007669"/>
    <property type="project" value="InterPro"/>
</dbReference>
<feature type="region of interest" description="Disordered" evidence="11">
    <location>
        <begin position="371"/>
        <end position="408"/>
    </location>
</feature>
<comment type="similarity">
    <text evidence="2">Belongs to the vasculin family.</text>
</comment>
<name>A0A8J1M5L5_XENLA</name>
<dbReference type="GO" id="GO:0005634">
    <property type="term" value="C:nucleus"/>
    <property type="evidence" value="ECO:0000318"/>
    <property type="project" value="GO_Central"/>
</dbReference>
<evidence type="ECO:0000256" key="9">
    <source>
        <dbReference type="ARBA" id="ARBA00039412"/>
    </source>
</evidence>
<accession>A0A8J1M5L5</accession>
<feature type="region of interest" description="Disordered" evidence="11">
    <location>
        <begin position="340"/>
        <end position="359"/>
    </location>
</feature>
<sequence>MAQHDFAPAWLNFPTPPPSTKPFLYAEKRSESLGRSDCAFNVNRQRHNSSEAFDSSFGGNLKKREKNVWRPQSRSAAEPTWQREASLHLYSSNLQRVNSQLRSERNTSEFDLTRSLDREDCKTFEAEDFSFLYPEHERGKKLFTARLWEYPMNAGSTSPQMLGIKKGLMDDFSLSGYSIGVGNQSLPDKHWAGIKKEECKSLSKDNNIGSFYQDCPPENYIPNTSLHAELLSVDPCSLEEEEDTHLNNRNDSCPEMDINLNFDENENSEDNVNTLISGQISPAYAQDGVLSSSLEAEFKLLREMGWQENDETCAPLTEDEMREFQAISEQVLYSLQTQTVTQPGGPLPASPARLHRPSQRVHCVHTTRDYTRGRGRAGETSDEQLEREREGGSKYMRSGGCDAVRSREGGSRKTEVCGVCLERR</sequence>
<dbReference type="GO" id="GO:0006355">
    <property type="term" value="P:regulation of DNA-templated transcription"/>
    <property type="evidence" value="ECO:0000318"/>
    <property type="project" value="GO_Central"/>
</dbReference>
<dbReference type="InterPro" id="IPR028128">
    <property type="entry name" value="Vasculin_fam"/>
</dbReference>
<comment type="subcellular location">
    <subcellularLocation>
        <location evidence="1">Nucleus</location>
    </subcellularLocation>
</comment>
<dbReference type="Proteomes" id="UP000186698">
    <property type="component" value="Chromosome 1L"/>
</dbReference>
<keyword evidence="3" id="KW-0805">Transcription regulation</keyword>
<dbReference type="RefSeq" id="XP_041436969.1">
    <property type="nucleotide sequence ID" value="XM_041581035.1"/>
</dbReference>
<keyword evidence="12" id="KW-1185">Reference proteome</keyword>
<evidence type="ECO:0000256" key="3">
    <source>
        <dbReference type="ARBA" id="ARBA00023015"/>
    </source>
</evidence>
<dbReference type="GO" id="GO:0003723">
    <property type="term" value="F:RNA binding"/>
    <property type="evidence" value="ECO:0007669"/>
    <property type="project" value="InterPro"/>
</dbReference>
<keyword evidence="5" id="KW-0010">Activator</keyword>
<comment type="function">
    <text evidence="8">Functions as a GC-rich promoter-specific transactivating transcription factor.</text>
</comment>
<keyword evidence="6" id="KW-0804">Transcription</keyword>
<feature type="compositionally biased region" description="Basic and acidic residues" evidence="11">
    <location>
        <begin position="371"/>
        <end position="392"/>
    </location>
</feature>